<evidence type="ECO:0000256" key="3">
    <source>
        <dbReference type="ARBA" id="ARBA00023125"/>
    </source>
</evidence>
<dbReference type="PROSITE" id="PS50931">
    <property type="entry name" value="HTH_LYSR"/>
    <property type="match status" value="1"/>
</dbReference>
<reference evidence="6 7" key="1">
    <citation type="submission" date="2017-03" db="EMBL/GenBank/DDBJ databases">
        <authorList>
            <person name="Afonso C.L."/>
            <person name="Miller P.J."/>
            <person name="Scott M.A."/>
            <person name="Spackman E."/>
            <person name="Goraichik I."/>
            <person name="Dimitrov K.M."/>
            <person name="Suarez D.L."/>
            <person name="Swayne D.E."/>
        </authorList>
    </citation>
    <scope>NUCLEOTIDE SEQUENCE [LARGE SCALE GENOMIC DNA]</scope>
    <source>
        <strain evidence="6 7">CECT 7680</strain>
    </source>
</reference>
<organism evidence="6 7">
    <name type="scientific">Pseudoruegeria aquimaris</name>
    <dbReference type="NCBI Taxonomy" id="393663"/>
    <lineage>
        <taxon>Bacteria</taxon>
        <taxon>Pseudomonadati</taxon>
        <taxon>Pseudomonadota</taxon>
        <taxon>Alphaproteobacteria</taxon>
        <taxon>Rhodobacterales</taxon>
        <taxon>Roseobacteraceae</taxon>
        <taxon>Pseudoruegeria</taxon>
    </lineage>
</organism>
<dbReference type="Proteomes" id="UP000193409">
    <property type="component" value="Unassembled WGS sequence"/>
</dbReference>
<evidence type="ECO:0000256" key="2">
    <source>
        <dbReference type="ARBA" id="ARBA00023015"/>
    </source>
</evidence>
<dbReference type="SUPFAM" id="SSF53850">
    <property type="entry name" value="Periplasmic binding protein-like II"/>
    <property type="match status" value="1"/>
</dbReference>
<dbReference type="InterPro" id="IPR050176">
    <property type="entry name" value="LTTR"/>
</dbReference>
<accession>A0A1Y5RWT6</accession>
<comment type="similarity">
    <text evidence="1">Belongs to the LysR transcriptional regulatory family.</text>
</comment>
<evidence type="ECO:0000256" key="4">
    <source>
        <dbReference type="ARBA" id="ARBA00023163"/>
    </source>
</evidence>
<dbReference type="SUPFAM" id="SSF46785">
    <property type="entry name" value="Winged helix' DNA-binding domain"/>
    <property type="match status" value="1"/>
</dbReference>
<dbReference type="EMBL" id="FWFQ01000006">
    <property type="protein sequence ID" value="SLN27115.1"/>
    <property type="molecule type" value="Genomic_DNA"/>
</dbReference>
<gene>
    <name evidence="6" type="ORF">PSA7680_01204</name>
</gene>
<dbReference type="InterPro" id="IPR036390">
    <property type="entry name" value="WH_DNA-bd_sf"/>
</dbReference>
<keyword evidence="4" id="KW-0804">Transcription</keyword>
<dbReference type="PANTHER" id="PTHR30579:SF2">
    <property type="entry name" value="HTH-TYPE TRANSCRIPTIONAL REGULATOR ARGP"/>
    <property type="match status" value="1"/>
</dbReference>
<dbReference type="NCBIfam" id="NF009888">
    <property type="entry name" value="PRK13348.1"/>
    <property type="match status" value="1"/>
</dbReference>
<sequence>MFADAHLEALRAVVRTGSFEAAAAALGITPSAVSQRIKALEERIGTVLVRRGHPCEATAAGARLCRHGEAVALLERALAEDLGKPAERAQLRIAVNADSLATWFLPAMAEAEGLLFDIVVDDQDHSADWLRRGEVMAAVTAHGTAVQGCDSRPLGALRYIATASPGFAARHFPEGITAQALAQAPGMTYTTRDALQKRWVQQELGREAPFPTHFLPSTQAFVDGALLGLGWGMNPEALVAEHIRTGRLVALGTRPVLDVALHWQVNRLVREPLAPLTRAVRASAARWLHAGSA</sequence>
<dbReference type="RefSeq" id="WP_085867754.1">
    <property type="nucleotide sequence ID" value="NZ_FWFQ01000006.1"/>
</dbReference>
<dbReference type="OrthoDB" id="3252676at2"/>
<evidence type="ECO:0000313" key="6">
    <source>
        <dbReference type="EMBL" id="SLN27115.1"/>
    </source>
</evidence>
<dbReference type="NCBIfam" id="NF002964">
    <property type="entry name" value="PRK03635.1"/>
    <property type="match status" value="1"/>
</dbReference>
<keyword evidence="2" id="KW-0805">Transcription regulation</keyword>
<dbReference type="InterPro" id="IPR036388">
    <property type="entry name" value="WH-like_DNA-bd_sf"/>
</dbReference>
<name>A0A1Y5RWT6_9RHOB</name>
<evidence type="ECO:0000313" key="7">
    <source>
        <dbReference type="Proteomes" id="UP000193409"/>
    </source>
</evidence>
<keyword evidence="7" id="KW-1185">Reference proteome</keyword>
<dbReference type="AlphaFoldDB" id="A0A1Y5RWT6"/>
<evidence type="ECO:0000256" key="1">
    <source>
        <dbReference type="ARBA" id="ARBA00009437"/>
    </source>
</evidence>
<dbReference type="InterPro" id="IPR000847">
    <property type="entry name" value="LysR_HTH_N"/>
</dbReference>
<proteinExistence type="inferred from homology"/>
<dbReference type="NCBIfam" id="TIGR03298">
    <property type="entry name" value="argP"/>
    <property type="match status" value="1"/>
</dbReference>
<keyword evidence="3" id="KW-0238">DNA-binding</keyword>
<dbReference type="GO" id="GO:0003700">
    <property type="term" value="F:DNA-binding transcription factor activity"/>
    <property type="evidence" value="ECO:0007669"/>
    <property type="project" value="InterPro"/>
</dbReference>
<evidence type="ECO:0000259" key="5">
    <source>
        <dbReference type="PROSITE" id="PS50931"/>
    </source>
</evidence>
<dbReference type="Gene3D" id="3.40.190.290">
    <property type="match status" value="1"/>
</dbReference>
<dbReference type="GO" id="GO:0003677">
    <property type="term" value="F:DNA binding"/>
    <property type="evidence" value="ECO:0007669"/>
    <property type="project" value="UniProtKB-KW"/>
</dbReference>
<dbReference type="Pfam" id="PF03466">
    <property type="entry name" value="LysR_substrate"/>
    <property type="match status" value="1"/>
</dbReference>
<protein>
    <submittedName>
        <fullName evidence="6">Putative HTH-type transcriptional regulator/MT2039</fullName>
    </submittedName>
</protein>
<dbReference type="Pfam" id="PF00126">
    <property type="entry name" value="HTH_1"/>
    <property type="match status" value="1"/>
</dbReference>
<dbReference type="InterPro" id="IPR017685">
    <property type="entry name" value="ArgP"/>
</dbReference>
<feature type="domain" description="HTH lysR-type" evidence="5">
    <location>
        <begin position="6"/>
        <end position="58"/>
    </location>
</feature>
<dbReference type="PANTHER" id="PTHR30579">
    <property type="entry name" value="TRANSCRIPTIONAL REGULATOR"/>
    <property type="match status" value="1"/>
</dbReference>
<dbReference type="InterPro" id="IPR005119">
    <property type="entry name" value="LysR_subst-bd"/>
</dbReference>
<dbReference type="Gene3D" id="1.10.10.10">
    <property type="entry name" value="Winged helix-like DNA-binding domain superfamily/Winged helix DNA-binding domain"/>
    <property type="match status" value="1"/>
</dbReference>